<protein>
    <submittedName>
        <fullName evidence="1">Uncharacterized protein</fullName>
    </submittedName>
</protein>
<evidence type="ECO:0000313" key="2">
    <source>
        <dbReference type="Proteomes" id="UP000238563"/>
    </source>
</evidence>
<accession>A0A2S9JYL3</accession>
<name>A0A2S9JYL3_9HYPH</name>
<dbReference type="InterPro" id="IPR029045">
    <property type="entry name" value="ClpP/crotonase-like_dom_sf"/>
</dbReference>
<gene>
    <name evidence="1" type="ORF">C5750_04790</name>
</gene>
<dbReference type="Proteomes" id="UP000238563">
    <property type="component" value="Unassembled WGS sequence"/>
</dbReference>
<proteinExistence type="predicted"/>
<organism evidence="1 2">
    <name type="scientific">Phyllobacterium myrsinacearum</name>
    <dbReference type="NCBI Taxonomy" id="28101"/>
    <lineage>
        <taxon>Bacteria</taxon>
        <taxon>Pseudomonadati</taxon>
        <taxon>Pseudomonadota</taxon>
        <taxon>Alphaproteobacteria</taxon>
        <taxon>Hyphomicrobiales</taxon>
        <taxon>Phyllobacteriaceae</taxon>
        <taxon>Phyllobacterium</taxon>
    </lineage>
</organism>
<comment type="caution">
    <text evidence="1">The sequence shown here is derived from an EMBL/GenBank/DDBJ whole genome shotgun (WGS) entry which is preliminary data.</text>
</comment>
<dbReference type="SUPFAM" id="SSF52096">
    <property type="entry name" value="ClpP/crotonase"/>
    <property type="match status" value="1"/>
</dbReference>
<evidence type="ECO:0000313" key="1">
    <source>
        <dbReference type="EMBL" id="PRD58431.1"/>
    </source>
</evidence>
<sequence length="301" mass="32864">MVAGVLLALLVQLVLVAPVLAGKKQAREPALQSMRFAIVRSAVSSCEPACPEWIWASGTILDDTPAKLRKILKAMGNRRLPIIMESNGGNVDAAMQVGRMIRKRGLDIAIGRTRFEGCSPDQKCKPGRYADGAYAGYPYPAGAYCLSACPYIFAAGERRLVGPWALMGVHQITQVYTQTRITYETRYRMVNGKKKILDTKIIGRKPAGSYERTDLSKGYRKKLLVYFTGMGIDPAIVDRMLSIPAKDISVLTQDELVQYKLVTGAGDVSDLAATRICEQEPKAVNCVGIKSAGSKVVSRMN</sequence>
<dbReference type="EMBL" id="PVBT01000001">
    <property type="protein sequence ID" value="PRD58431.1"/>
    <property type="molecule type" value="Genomic_DNA"/>
</dbReference>
<dbReference type="Gene3D" id="3.90.226.10">
    <property type="entry name" value="2-enoyl-CoA Hydratase, Chain A, domain 1"/>
    <property type="match status" value="1"/>
</dbReference>
<reference evidence="1 2" key="1">
    <citation type="submission" date="2018-02" db="EMBL/GenBank/DDBJ databases">
        <title>The draft genome of Phyllobacterium myrsinacearum DSM5892.</title>
        <authorList>
            <person name="Li L."/>
            <person name="Liu L."/>
            <person name="Zhang X."/>
            <person name="Wang T."/>
        </authorList>
    </citation>
    <scope>NUCLEOTIDE SEQUENCE [LARGE SCALE GENOMIC DNA]</scope>
    <source>
        <strain evidence="1 2">DSM 5892</strain>
    </source>
</reference>
<keyword evidence="2" id="KW-1185">Reference proteome</keyword>
<dbReference type="AlphaFoldDB" id="A0A2S9JYL3"/>